<keyword evidence="7" id="KW-1015">Disulfide bond</keyword>
<name>A0A835LFG2_SPOEX</name>
<dbReference type="PANTHER" id="PTHR45815">
    <property type="entry name" value="PROTEIN DISULFIDE-ISOMERASE A6"/>
    <property type="match status" value="1"/>
</dbReference>
<organism evidence="14 15">
    <name type="scientific">Spodoptera exigua</name>
    <name type="common">Beet armyworm</name>
    <name type="synonym">Noctua fulgens</name>
    <dbReference type="NCBI Taxonomy" id="7107"/>
    <lineage>
        <taxon>Eukaryota</taxon>
        <taxon>Metazoa</taxon>
        <taxon>Ecdysozoa</taxon>
        <taxon>Arthropoda</taxon>
        <taxon>Hexapoda</taxon>
        <taxon>Insecta</taxon>
        <taxon>Pterygota</taxon>
        <taxon>Neoptera</taxon>
        <taxon>Endopterygota</taxon>
        <taxon>Lepidoptera</taxon>
        <taxon>Glossata</taxon>
        <taxon>Ditrysia</taxon>
        <taxon>Noctuoidea</taxon>
        <taxon>Noctuidae</taxon>
        <taxon>Amphipyrinae</taxon>
        <taxon>Spodoptera</taxon>
    </lineage>
</organism>
<dbReference type="InterPro" id="IPR036249">
    <property type="entry name" value="Thioredoxin-like_sf"/>
</dbReference>
<evidence type="ECO:0000256" key="4">
    <source>
        <dbReference type="ARBA" id="ARBA00022729"/>
    </source>
</evidence>
<gene>
    <name evidence="14" type="ORF">HW555_001279</name>
</gene>
<dbReference type="EMBL" id="JACKWZ010000010">
    <property type="protein sequence ID" value="KAF9423210.1"/>
    <property type="molecule type" value="Genomic_DNA"/>
</dbReference>
<evidence type="ECO:0000256" key="2">
    <source>
        <dbReference type="ARBA" id="ARBA00006347"/>
    </source>
</evidence>
<dbReference type="AlphaFoldDB" id="A0A835LFG2"/>
<accession>A0A835LFG2</accession>
<dbReference type="SUPFAM" id="SSF52833">
    <property type="entry name" value="Thioredoxin-like"/>
    <property type="match status" value="3"/>
</dbReference>
<evidence type="ECO:0000313" key="14">
    <source>
        <dbReference type="EMBL" id="KAF9423210.1"/>
    </source>
</evidence>
<dbReference type="InterPro" id="IPR017937">
    <property type="entry name" value="Thioredoxin_CS"/>
</dbReference>
<feature type="signal peptide" evidence="12">
    <location>
        <begin position="1"/>
        <end position="18"/>
    </location>
</feature>
<evidence type="ECO:0000256" key="10">
    <source>
        <dbReference type="RuleBase" id="RU004208"/>
    </source>
</evidence>
<dbReference type="PANTHER" id="PTHR45815:SF3">
    <property type="entry name" value="PROTEIN DISULFIDE-ISOMERASE A6"/>
    <property type="match status" value="1"/>
</dbReference>
<keyword evidence="5" id="KW-0677">Repeat</keyword>
<keyword evidence="6" id="KW-0256">Endoplasmic reticulum</keyword>
<dbReference type="EC" id="5.3.4.1" evidence="3"/>
<dbReference type="Proteomes" id="UP000648187">
    <property type="component" value="Unassembled WGS sequence"/>
</dbReference>
<dbReference type="GO" id="GO:0015035">
    <property type="term" value="F:protein-disulfide reductase activity"/>
    <property type="evidence" value="ECO:0007669"/>
    <property type="project" value="TreeGrafter"/>
</dbReference>
<dbReference type="InterPro" id="IPR013766">
    <property type="entry name" value="Thioredoxin_domain"/>
</dbReference>
<evidence type="ECO:0000256" key="1">
    <source>
        <dbReference type="ARBA" id="ARBA00001182"/>
    </source>
</evidence>
<dbReference type="PROSITE" id="PS00194">
    <property type="entry name" value="THIOREDOXIN_1"/>
    <property type="match status" value="2"/>
</dbReference>
<dbReference type="NCBIfam" id="TIGR01126">
    <property type="entry name" value="pdi_dom"/>
    <property type="match status" value="1"/>
</dbReference>
<evidence type="ECO:0000256" key="5">
    <source>
        <dbReference type="ARBA" id="ARBA00022737"/>
    </source>
</evidence>
<feature type="domain" description="Thioredoxin" evidence="13">
    <location>
        <begin position="279"/>
        <end position="407"/>
    </location>
</feature>
<comment type="catalytic activity">
    <reaction evidence="1">
        <text>Catalyzes the rearrangement of -S-S- bonds in proteins.</text>
        <dbReference type="EC" id="5.3.4.1"/>
    </reaction>
</comment>
<feature type="region of interest" description="Disordered" evidence="11">
    <location>
        <begin position="177"/>
        <end position="205"/>
    </location>
</feature>
<dbReference type="PRINTS" id="PR00421">
    <property type="entry name" value="THIOREDOXIN"/>
</dbReference>
<feature type="compositionally biased region" description="Acidic residues" evidence="11">
    <location>
        <begin position="554"/>
        <end position="572"/>
    </location>
</feature>
<reference evidence="14" key="1">
    <citation type="submission" date="2020-08" db="EMBL/GenBank/DDBJ databases">
        <title>Spodoptera exigua strain:BAW_Kor-Di-RS1 Genome sequencing and assembly.</title>
        <authorList>
            <person name="Kim J."/>
            <person name="Nam H.Y."/>
            <person name="Kwon M."/>
            <person name="Choi J.H."/>
            <person name="Cho S.R."/>
            <person name="Kim G.-H."/>
        </authorList>
    </citation>
    <scope>NUCLEOTIDE SEQUENCE</scope>
    <source>
        <strain evidence="14">BAW_Kor-Di-RS1</strain>
        <tissue evidence="14">Whole-body</tissue>
    </source>
</reference>
<dbReference type="Gene3D" id="3.40.30.10">
    <property type="entry name" value="Glutaredoxin"/>
    <property type="match status" value="2"/>
</dbReference>
<feature type="chain" id="PRO_5032920722" description="protein disulfide-isomerase" evidence="12">
    <location>
        <begin position="19"/>
        <end position="572"/>
    </location>
</feature>
<evidence type="ECO:0000256" key="3">
    <source>
        <dbReference type="ARBA" id="ARBA00012723"/>
    </source>
</evidence>
<evidence type="ECO:0000256" key="6">
    <source>
        <dbReference type="ARBA" id="ARBA00022824"/>
    </source>
</evidence>
<proteinExistence type="inferred from homology"/>
<keyword evidence="9" id="KW-0676">Redox-active center</keyword>
<evidence type="ECO:0000256" key="12">
    <source>
        <dbReference type="SAM" id="SignalP"/>
    </source>
</evidence>
<evidence type="ECO:0000256" key="7">
    <source>
        <dbReference type="ARBA" id="ARBA00023157"/>
    </source>
</evidence>
<evidence type="ECO:0000256" key="8">
    <source>
        <dbReference type="ARBA" id="ARBA00023235"/>
    </source>
</evidence>
<dbReference type="CDD" id="cd02983">
    <property type="entry name" value="P5_C"/>
    <property type="match status" value="1"/>
</dbReference>
<sequence>MLHTYFLGILLCVGSGLALYDSSSDVVDLTPDNFNDLVTNGYETWLVEFYAPWCGHCKNMVPEYKKAARALKGVVKVGAMDADKYRSFAKDFGVSGFPTIKIFTGRQHVAYKGGRTADAFVDAALKAVKTKAYERLGKKPEDSSEKPSEPEIYGHNIPWKQAQKAFKTTKMSLSKNITQEPTKDQATCMPDRTEFNDSQSHGDKKSILRMKRPIKKLNIKKTAQKITTTDSTTTTVITTETPEDTTSRLTILEKFKLLQSQLFRGDVSVEEKPKIIKALLRLKYVLQGKGLSSSGSDVITLTDDNFKKLVLDSDDIWLVEFFAPWCGHCKNLEPHWAKAATELKGKVKVGALDATVHQEMASRFQVQGYPTIKYFPSGKKTYDSAEDYNGGRTSSDIVSFALEKLAENVPAPEIIQVVNEASMQACSEKPLCVVSVLPHILDCNAACRNDYLAILARLGDKYKNKMWGWVWAEAGAQTALEESLELGGFGYPAMAVVNAKKLKFSTLRGSFSETGINEFLRDLSFGRGQTAPVRGAEMPKIVSTDAWDGKDGELPQEEEIDLSDVDLEKDEL</sequence>
<evidence type="ECO:0000259" key="13">
    <source>
        <dbReference type="PROSITE" id="PS51352"/>
    </source>
</evidence>
<evidence type="ECO:0000256" key="9">
    <source>
        <dbReference type="ARBA" id="ARBA00023284"/>
    </source>
</evidence>
<dbReference type="CDD" id="cd03001">
    <property type="entry name" value="PDI_a_P5"/>
    <property type="match status" value="2"/>
</dbReference>
<dbReference type="FunFam" id="3.40.30.10:FF:000032">
    <property type="entry name" value="Protein disulfide-isomerase A6 homolog"/>
    <property type="match status" value="1"/>
</dbReference>
<dbReference type="Pfam" id="PF00085">
    <property type="entry name" value="Thioredoxin"/>
    <property type="match status" value="2"/>
</dbReference>
<feature type="compositionally biased region" description="Basic and acidic residues" evidence="11">
    <location>
        <begin position="191"/>
        <end position="205"/>
    </location>
</feature>
<keyword evidence="15" id="KW-1185">Reference proteome</keyword>
<keyword evidence="4 12" id="KW-0732">Signal</keyword>
<dbReference type="InterPro" id="IPR005788">
    <property type="entry name" value="PDI_thioredoxin-like_dom"/>
</dbReference>
<feature type="region of interest" description="Disordered" evidence="11">
    <location>
        <begin position="545"/>
        <end position="572"/>
    </location>
</feature>
<evidence type="ECO:0000313" key="15">
    <source>
        <dbReference type="Proteomes" id="UP000648187"/>
    </source>
</evidence>
<dbReference type="GO" id="GO:0034976">
    <property type="term" value="P:response to endoplasmic reticulum stress"/>
    <property type="evidence" value="ECO:0007669"/>
    <property type="project" value="TreeGrafter"/>
</dbReference>
<keyword evidence="8" id="KW-0413">Isomerase</keyword>
<evidence type="ECO:0000256" key="11">
    <source>
        <dbReference type="SAM" id="MobiDB-lite"/>
    </source>
</evidence>
<dbReference type="GO" id="GO:0005788">
    <property type="term" value="C:endoplasmic reticulum lumen"/>
    <property type="evidence" value="ECO:0007669"/>
    <property type="project" value="TreeGrafter"/>
</dbReference>
<comment type="caution">
    <text evidence="14">The sequence shown here is derived from an EMBL/GenBank/DDBJ whole genome shotgun (WGS) entry which is preliminary data.</text>
</comment>
<comment type="similarity">
    <text evidence="2 10">Belongs to the protein disulfide isomerase family.</text>
</comment>
<protein>
    <recommendedName>
        <fullName evidence="3">protein disulfide-isomerase</fullName>
        <ecNumber evidence="3">5.3.4.1</ecNumber>
    </recommendedName>
</protein>
<dbReference type="GO" id="GO:0003756">
    <property type="term" value="F:protein disulfide isomerase activity"/>
    <property type="evidence" value="ECO:0007669"/>
    <property type="project" value="UniProtKB-EC"/>
</dbReference>
<dbReference type="PROSITE" id="PS51352">
    <property type="entry name" value="THIOREDOXIN_2"/>
    <property type="match status" value="2"/>
</dbReference>
<feature type="domain" description="Thioredoxin" evidence="13">
    <location>
        <begin position="13"/>
        <end position="130"/>
    </location>
</feature>